<organism evidence="2 3">
    <name type="scientific">Hoeflea alexandrii</name>
    <dbReference type="NCBI Taxonomy" id="288436"/>
    <lineage>
        <taxon>Bacteria</taxon>
        <taxon>Pseudomonadati</taxon>
        <taxon>Pseudomonadota</taxon>
        <taxon>Alphaproteobacteria</taxon>
        <taxon>Hyphomicrobiales</taxon>
        <taxon>Rhizobiaceae</taxon>
        <taxon>Hoeflea</taxon>
    </lineage>
</organism>
<evidence type="ECO:0000313" key="2">
    <source>
        <dbReference type="EMBL" id="MCO6409894.1"/>
    </source>
</evidence>
<accession>A0ABT1CUK9</accession>
<feature type="region of interest" description="Disordered" evidence="1">
    <location>
        <begin position="159"/>
        <end position="183"/>
    </location>
</feature>
<gene>
    <name evidence="2" type="ORF">GTW23_17055</name>
</gene>
<dbReference type="Proteomes" id="UP001320715">
    <property type="component" value="Unassembled WGS sequence"/>
</dbReference>
<dbReference type="RefSeq" id="WP_252916664.1">
    <property type="nucleotide sequence ID" value="NZ_JAAAML010000003.1"/>
</dbReference>
<sequence>MFPSRKKFKFQVTPSDRELWAIGMVAMQWSLLEAWVSTLVQGLAQHDEDALARFNTTHSLEGRLETWKELTKEKMQEPYCSRMLRLHQRAVDTKQMRDRIIHGIWSSNDPVATTIQGGAPKHPFKWSPKFDKIKETAERIDNLMMDILQMLAELSPDKNEVNGRDALRQTLKQPNHPRSKNEG</sequence>
<name>A0ABT1CUK9_9HYPH</name>
<comment type="caution">
    <text evidence="2">The sequence shown here is derived from an EMBL/GenBank/DDBJ whole genome shotgun (WGS) entry which is preliminary data.</text>
</comment>
<dbReference type="EMBL" id="JAAAML010000003">
    <property type="protein sequence ID" value="MCO6409894.1"/>
    <property type="molecule type" value="Genomic_DNA"/>
</dbReference>
<proteinExistence type="predicted"/>
<evidence type="ECO:0000313" key="3">
    <source>
        <dbReference type="Proteomes" id="UP001320715"/>
    </source>
</evidence>
<reference evidence="2 3" key="1">
    <citation type="submission" date="2020-01" db="EMBL/GenBank/DDBJ databases">
        <title>Genomes of bacteria type strains.</title>
        <authorList>
            <person name="Chen J."/>
            <person name="Zhu S."/>
            <person name="Yang J."/>
        </authorList>
    </citation>
    <scope>NUCLEOTIDE SEQUENCE [LARGE SCALE GENOMIC DNA]</scope>
    <source>
        <strain evidence="2 3">DSM 16655</strain>
    </source>
</reference>
<protein>
    <submittedName>
        <fullName evidence="2">Uncharacterized protein</fullName>
    </submittedName>
</protein>
<evidence type="ECO:0000256" key="1">
    <source>
        <dbReference type="SAM" id="MobiDB-lite"/>
    </source>
</evidence>
<keyword evidence="3" id="KW-1185">Reference proteome</keyword>